<name>A0A926UTV3_9CYAN</name>
<dbReference type="GO" id="GO:0006313">
    <property type="term" value="P:DNA transposition"/>
    <property type="evidence" value="ECO:0007669"/>
    <property type="project" value="InterPro"/>
</dbReference>
<evidence type="ECO:0000313" key="3">
    <source>
        <dbReference type="Proteomes" id="UP000631421"/>
    </source>
</evidence>
<reference evidence="2" key="2">
    <citation type="submission" date="2020-08" db="EMBL/GenBank/DDBJ databases">
        <authorList>
            <person name="Chen M."/>
            <person name="Teng W."/>
            <person name="Zhao L."/>
            <person name="Hu C."/>
            <person name="Zhou Y."/>
            <person name="Han B."/>
            <person name="Song L."/>
            <person name="Shu W."/>
        </authorList>
    </citation>
    <scope>NUCLEOTIDE SEQUENCE</scope>
    <source>
        <strain evidence="2">FACHB-1277</strain>
    </source>
</reference>
<dbReference type="InterPro" id="IPR002559">
    <property type="entry name" value="Transposase_11"/>
</dbReference>
<sequence length="253" mass="29383">LEQLAATKPYFPKSVKHVVSDGFYSKIKWVDGVTNLDLEVIGKLRCDADLQYVYTGEQKPRGRKRKYDGKVDLTDVSRMTLVSQIEPQLYLYTIEVWVVSMKRKVRLAYIRDCRNPERVGLALLFSTDINLDALEILSFYKSRFQIEFIFRDAKQFTGLSDCQARDLTKLDFHFNASLMALNLAKFDAWQSHLAAHPHKTFVFSMASYKRLAFNRHLLDRFISLLDLDLTSIKLHPNFHKLCSYGSISHQFCP</sequence>
<evidence type="ECO:0000259" key="1">
    <source>
        <dbReference type="Pfam" id="PF01609"/>
    </source>
</evidence>
<dbReference type="Pfam" id="PF01609">
    <property type="entry name" value="DDE_Tnp_1"/>
    <property type="match status" value="1"/>
</dbReference>
<dbReference type="RefSeq" id="WP_190351661.1">
    <property type="nucleotide sequence ID" value="NZ_JACJPY010000046.1"/>
</dbReference>
<proteinExistence type="predicted"/>
<accession>A0A926UTV3</accession>
<dbReference type="GO" id="GO:0003677">
    <property type="term" value="F:DNA binding"/>
    <property type="evidence" value="ECO:0007669"/>
    <property type="project" value="InterPro"/>
</dbReference>
<dbReference type="InterPro" id="IPR012337">
    <property type="entry name" value="RNaseH-like_sf"/>
</dbReference>
<gene>
    <name evidence="2" type="ORF">H6F44_14100</name>
</gene>
<dbReference type="GO" id="GO:0004803">
    <property type="term" value="F:transposase activity"/>
    <property type="evidence" value="ECO:0007669"/>
    <property type="project" value="InterPro"/>
</dbReference>
<dbReference type="AlphaFoldDB" id="A0A926UTV3"/>
<protein>
    <submittedName>
        <fullName evidence="2">Transposase</fullName>
    </submittedName>
</protein>
<feature type="domain" description="Transposase IS4-like" evidence="1">
    <location>
        <begin position="14"/>
        <end position="183"/>
    </location>
</feature>
<evidence type="ECO:0000313" key="2">
    <source>
        <dbReference type="EMBL" id="MBD2151245.1"/>
    </source>
</evidence>
<dbReference type="Proteomes" id="UP000631421">
    <property type="component" value="Unassembled WGS sequence"/>
</dbReference>
<comment type="caution">
    <text evidence="2">The sequence shown here is derived from an EMBL/GenBank/DDBJ whole genome shotgun (WGS) entry which is preliminary data.</text>
</comment>
<dbReference type="SUPFAM" id="SSF53098">
    <property type="entry name" value="Ribonuclease H-like"/>
    <property type="match status" value="1"/>
</dbReference>
<reference evidence="2" key="1">
    <citation type="journal article" date="2015" name="ISME J.">
        <title>Draft Genome Sequence of Streptomyces incarnatus NRRL8089, which Produces the Nucleoside Antibiotic Sinefungin.</title>
        <authorList>
            <person name="Oshima K."/>
            <person name="Hattori M."/>
            <person name="Shimizu H."/>
            <person name="Fukuda K."/>
            <person name="Nemoto M."/>
            <person name="Inagaki K."/>
            <person name="Tamura T."/>
        </authorList>
    </citation>
    <scope>NUCLEOTIDE SEQUENCE</scope>
    <source>
        <strain evidence="2">FACHB-1277</strain>
    </source>
</reference>
<dbReference type="EMBL" id="JACJPY010000046">
    <property type="protein sequence ID" value="MBD2151245.1"/>
    <property type="molecule type" value="Genomic_DNA"/>
</dbReference>
<organism evidence="2 3">
    <name type="scientific">Pseudanabaena cinerea FACHB-1277</name>
    <dbReference type="NCBI Taxonomy" id="2949581"/>
    <lineage>
        <taxon>Bacteria</taxon>
        <taxon>Bacillati</taxon>
        <taxon>Cyanobacteriota</taxon>
        <taxon>Cyanophyceae</taxon>
        <taxon>Pseudanabaenales</taxon>
        <taxon>Pseudanabaenaceae</taxon>
        <taxon>Pseudanabaena</taxon>
        <taxon>Pseudanabaena cinerea</taxon>
    </lineage>
</organism>
<keyword evidence="3" id="KW-1185">Reference proteome</keyword>
<feature type="non-terminal residue" evidence="2">
    <location>
        <position position="1"/>
    </location>
</feature>